<evidence type="ECO:0000313" key="2">
    <source>
        <dbReference type="EMBL" id="GFO49835.1"/>
    </source>
</evidence>
<feature type="region of interest" description="Disordered" evidence="1">
    <location>
        <begin position="377"/>
        <end position="422"/>
    </location>
</feature>
<proteinExistence type="predicted"/>
<keyword evidence="3" id="KW-1185">Reference proteome</keyword>
<evidence type="ECO:0000256" key="1">
    <source>
        <dbReference type="SAM" id="MobiDB-lite"/>
    </source>
</evidence>
<accession>A0AAV4E0R7</accession>
<protein>
    <recommendedName>
        <fullName evidence="4">DUF3504 domain-containing protein</fullName>
    </recommendedName>
</protein>
<evidence type="ECO:0000313" key="3">
    <source>
        <dbReference type="Proteomes" id="UP000735302"/>
    </source>
</evidence>
<dbReference type="Proteomes" id="UP000735302">
    <property type="component" value="Unassembled WGS sequence"/>
</dbReference>
<feature type="compositionally biased region" description="Polar residues" evidence="1">
    <location>
        <begin position="661"/>
        <end position="671"/>
    </location>
</feature>
<name>A0AAV4E0R7_9GAST</name>
<feature type="compositionally biased region" description="Polar residues" evidence="1">
    <location>
        <begin position="859"/>
        <end position="878"/>
    </location>
</feature>
<evidence type="ECO:0008006" key="4">
    <source>
        <dbReference type="Google" id="ProtNLM"/>
    </source>
</evidence>
<feature type="region of interest" description="Disordered" evidence="1">
    <location>
        <begin position="619"/>
        <end position="671"/>
    </location>
</feature>
<feature type="region of interest" description="Disordered" evidence="1">
    <location>
        <begin position="468"/>
        <end position="501"/>
    </location>
</feature>
<organism evidence="2 3">
    <name type="scientific">Plakobranchus ocellatus</name>
    <dbReference type="NCBI Taxonomy" id="259542"/>
    <lineage>
        <taxon>Eukaryota</taxon>
        <taxon>Metazoa</taxon>
        <taxon>Spiralia</taxon>
        <taxon>Lophotrochozoa</taxon>
        <taxon>Mollusca</taxon>
        <taxon>Gastropoda</taxon>
        <taxon>Heterobranchia</taxon>
        <taxon>Euthyneura</taxon>
        <taxon>Panpulmonata</taxon>
        <taxon>Sacoglossa</taxon>
        <taxon>Placobranchoidea</taxon>
        <taxon>Plakobranchidae</taxon>
        <taxon>Plakobranchus</taxon>
    </lineage>
</organism>
<feature type="region of interest" description="Disordered" evidence="1">
    <location>
        <begin position="834"/>
        <end position="878"/>
    </location>
</feature>
<sequence>MPPPLKLKISSKQEELLWNRKILNLDSSSGLIQAVIFYLIKSCGVYQGKDLRQLKTEHITFGEDATGKFVSIDFKSVVYRGKIVRHYDDPNNPRSLYKLLKTYMRYLANEGAFLVRPISSIKDYICYSPWPLGVSIIEHMVQTLMQEAGQGSRYGNISASLLALDILKSYGAGRHCLSTWIDFLGGAAHSYKIFNSRIPECSSINCKDLNTEAGLIMSHLLDPPYPSGPSTTSGDLKGNLEEIENLNSTCVTISETASEMSGHKQNTVSSQGPKPTSSKERLRLANRGNANLANVRRRSSMGSSKTPGGTSSSIYRKQVRIGRAKGNNSVQNGLAPCTSSSLSVSASSDTVATVAEIKTEPSTVESLPEVEIDIAGDNQHNASSPDEANQKDDQSAAPSESCIGKGKRAAATSENEEESVSASKIAKVEQHFQELEASLCSKLETFGDGVVQREDITVDSGGEAAEIANDDLRESNHNAESESDTSGLSGEKCEQDSSQHNVLAQKQEHLSLVTGLEEWLHTLKERVQTGANADMNGLLLQATSQLKAISDQMLTKRDDPNMRASHLHETTDGCGRKRVLTKKASPVEALLIKQPGTAQPSSPTSDFLPQQKKVFNISDQHASDGVDIDNCKEPGSTDSVESNYNDDFSSEDLSPPVLSPQRPNESADGQESFLFNNLPLGQEIQKQDANVEDNKSQPRNGKVNCKNNLISNNCESSVPDLVKVLGSANLKLQSLLSPSNSQTNQPSDAGTSTVSANRAKLSSLPGTSLSISDIDHGEKNSSQIESLKSAVVASQFASKNETENTICLQPKLPSERLNAPWPLLRSALEEASLSPSSIPKHSNPSVSRTSQSSVISTNTLPSSLSPQTPNSQPSVCSRSSDLIAHSGMYTFQSDHTAMEAVQSLTIVSGDKRSRVFTFPDLPLGKRPGAASRKTGQATDAGLACSLKSARSELCLGDYLPRGAVVPAQSIKVLTQEGNNGLEVVIKFDFSS</sequence>
<gene>
    <name evidence="2" type="ORF">PoB_007634000</name>
</gene>
<feature type="compositionally biased region" description="Polar residues" evidence="1">
    <location>
        <begin position="257"/>
        <end position="276"/>
    </location>
</feature>
<feature type="compositionally biased region" description="Low complexity" evidence="1">
    <location>
        <begin position="834"/>
        <end position="858"/>
    </location>
</feature>
<feature type="compositionally biased region" description="Basic and acidic residues" evidence="1">
    <location>
        <begin position="470"/>
        <end position="480"/>
    </location>
</feature>
<feature type="region of interest" description="Disordered" evidence="1">
    <location>
        <begin position="736"/>
        <end position="756"/>
    </location>
</feature>
<feature type="region of interest" description="Disordered" evidence="1">
    <location>
        <begin position="257"/>
        <end position="346"/>
    </location>
</feature>
<feature type="compositionally biased region" description="Polar residues" evidence="1">
    <location>
        <begin position="636"/>
        <end position="647"/>
    </location>
</feature>
<feature type="compositionally biased region" description="Polar residues" evidence="1">
    <location>
        <begin position="378"/>
        <end position="387"/>
    </location>
</feature>
<reference evidence="2 3" key="1">
    <citation type="journal article" date="2021" name="Elife">
        <title>Chloroplast acquisition without the gene transfer in kleptoplastic sea slugs, Plakobranchus ocellatus.</title>
        <authorList>
            <person name="Maeda T."/>
            <person name="Takahashi S."/>
            <person name="Yoshida T."/>
            <person name="Shimamura S."/>
            <person name="Takaki Y."/>
            <person name="Nagai Y."/>
            <person name="Toyoda A."/>
            <person name="Suzuki Y."/>
            <person name="Arimoto A."/>
            <person name="Ishii H."/>
            <person name="Satoh N."/>
            <person name="Nishiyama T."/>
            <person name="Hasebe M."/>
            <person name="Maruyama T."/>
            <person name="Minagawa J."/>
            <person name="Obokata J."/>
            <person name="Shigenobu S."/>
        </authorList>
    </citation>
    <scope>NUCLEOTIDE SEQUENCE [LARGE SCALE GENOMIC DNA]</scope>
</reference>
<feature type="compositionally biased region" description="Low complexity" evidence="1">
    <location>
        <begin position="285"/>
        <end position="313"/>
    </location>
</feature>
<dbReference type="EMBL" id="BLXT01008519">
    <property type="protein sequence ID" value="GFO49835.1"/>
    <property type="molecule type" value="Genomic_DNA"/>
</dbReference>
<comment type="caution">
    <text evidence="2">The sequence shown here is derived from an EMBL/GenBank/DDBJ whole genome shotgun (WGS) entry which is preliminary data.</text>
</comment>
<feature type="compositionally biased region" description="Basic and acidic residues" evidence="1">
    <location>
        <begin position="621"/>
        <end position="632"/>
    </location>
</feature>
<dbReference type="AlphaFoldDB" id="A0AAV4E0R7"/>